<dbReference type="PANTHER" id="PTHR10000:SF8">
    <property type="entry name" value="HAD SUPERFAMILY HYDROLASE-LIKE, TYPE 3"/>
    <property type="match status" value="1"/>
</dbReference>
<proteinExistence type="predicted"/>
<dbReference type="SFLD" id="SFLDG01140">
    <property type="entry name" value="C2.B:_Phosphomannomutase_and_P"/>
    <property type="match status" value="1"/>
</dbReference>
<dbReference type="EMBL" id="CP045032">
    <property type="protein sequence ID" value="QFQ01591.1"/>
    <property type="molecule type" value="Genomic_DNA"/>
</dbReference>
<keyword evidence="1" id="KW-0378">Hydrolase</keyword>
<dbReference type="Pfam" id="PF08282">
    <property type="entry name" value="Hydrolase_3"/>
    <property type="match status" value="1"/>
</dbReference>
<dbReference type="PANTHER" id="PTHR10000">
    <property type="entry name" value="PHOSPHOSERINE PHOSPHATASE"/>
    <property type="match status" value="1"/>
</dbReference>
<evidence type="ECO:0000313" key="2">
    <source>
        <dbReference type="Proteomes" id="UP000326711"/>
    </source>
</evidence>
<keyword evidence="2" id="KW-1185">Reference proteome</keyword>
<sequence length="302" mass="32373">MTNTTDTTARTPQVGKAPGTLSVRPAPLFVVSDIDGTFLNSKERVSPRLRAAVSNMTRRGTVFTLASGRPARWLLPVLEQLSVKPMCVCANGAVVYDSASDTIVRANELSASTLAATVRRLASEREHRPGTALDGMSFAVERTGRSAFDRAEELFCVTEMYDHAWISDEHNVMSEEELVSKPAVKLLVRNPQVSSQELYDAVAPLLDPQEVAATFSWGGGLVEISAPGTSKRSALEWIASDIGVTGADTVAFGDMPNDLEMLTWAGLGVAMGNAHEEVKAAADIVTGDNDSDGVADVLEMWF</sequence>
<dbReference type="InterPro" id="IPR000150">
    <property type="entry name" value="Cof"/>
</dbReference>
<organism evidence="1 2">
    <name type="scientific">Corynebacterium urogenitale</name>
    <dbReference type="NCBI Taxonomy" id="2487892"/>
    <lineage>
        <taxon>Bacteria</taxon>
        <taxon>Bacillati</taxon>
        <taxon>Actinomycetota</taxon>
        <taxon>Actinomycetes</taxon>
        <taxon>Mycobacteriales</taxon>
        <taxon>Corynebacteriaceae</taxon>
        <taxon>Corynebacterium</taxon>
    </lineage>
</organism>
<dbReference type="KEGG" id="cuo:CUROG_00950"/>
<name>A0A5J6Z5F1_9CORY</name>
<protein>
    <submittedName>
        <fullName evidence="1">Phosphatase</fullName>
        <ecNumber evidence="1">3.1.3.-</ecNumber>
    </submittedName>
</protein>
<dbReference type="SFLD" id="SFLDS00003">
    <property type="entry name" value="Haloacid_Dehalogenase"/>
    <property type="match status" value="1"/>
</dbReference>
<gene>
    <name evidence="1" type="ORF">CUROG_00950</name>
</gene>
<dbReference type="RefSeq" id="WP_151902073.1">
    <property type="nucleotide sequence ID" value="NZ_CP045032.1"/>
</dbReference>
<evidence type="ECO:0000313" key="1">
    <source>
        <dbReference type="EMBL" id="QFQ01591.1"/>
    </source>
</evidence>
<dbReference type="NCBIfam" id="TIGR00099">
    <property type="entry name" value="Cof-subfamily"/>
    <property type="match status" value="1"/>
</dbReference>
<dbReference type="SUPFAM" id="SSF56784">
    <property type="entry name" value="HAD-like"/>
    <property type="match status" value="1"/>
</dbReference>
<dbReference type="EC" id="3.1.3.-" evidence="1"/>
<dbReference type="NCBIfam" id="TIGR01484">
    <property type="entry name" value="HAD-SF-IIB"/>
    <property type="match status" value="1"/>
</dbReference>
<accession>A0A5J6Z5F1</accession>
<dbReference type="GO" id="GO:0016791">
    <property type="term" value="F:phosphatase activity"/>
    <property type="evidence" value="ECO:0007669"/>
    <property type="project" value="TreeGrafter"/>
</dbReference>
<dbReference type="InterPro" id="IPR036412">
    <property type="entry name" value="HAD-like_sf"/>
</dbReference>
<dbReference type="OrthoDB" id="3180855at2"/>
<dbReference type="InterPro" id="IPR006379">
    <property type="entry name" value="HAD-SF_hydro_IIB"/>
</dbReference>
<dbReference type="GO" id="GO:0000287">
    <property type="term" value="F:magnesium ion binding"/>
    <property type="evidence" value="ECO:0007669"/>
    <property type="project" value="TreeGrafter"/>
</dbReference>
<dbReference type="Gene3D" id="3.40.50.1000">
    <property type="entry name" value="HAD superfamily/HAD-like"/>
    <property type="match status" value="1"/>
</dbReference>
<dbReference type="Gene3D" id="3.30.1240.10">
    <property type="match status" value="1"/>
</dbReference>
<dbReference type="GO" id="GO:0005829">
    <property type="term" value="C:cytosol"/>
    <property type="evidence" value="ECO:0007669"/>
    <property type="project" value="TreeGrafter"/>
</dbReference>
<dbReference type="InterPro" id="IPR023214">
    <property type="entry name" value="HAD_sf"/>
</dbReference>
<reference evidence="2" key="1">
    <citation type="submission" date="2019-10" db="EMBL/GenBank/DDBJ databases">
        <title>Complete genome sequence of Corynebacterium urogenitalis DSM 108747, isolated from the genital tract of a cow.</title>
        <authorList>
            <person name="Ruckert C."/>
            <person name="Ballas P."/>
            <person name="Wagener K."/>
            <person name="Drillich M."/>
            <person name="Kaempfer P."/>
            <person name="Busse H.-J."/>
            <person name="Ehling-Schulz M."/>
        </authorList>
    </citation>
    <scope>NUCLEOTIDE SEQUENCE [LARGE SCALE GENOMIC DNA]</scope>
    <source>
        <strain evidence="2">LMM 1652</strain>
    </source>
</reference>
<dbReference type="Proteomes" id="UP000326711">
    <property type="component" value="Chromosome"/>
</dbReference>
<dbReference type="AlphaFoldDB" id="A0A5J6Z5F1"/>